<organism evidence="2 3">
    <name type="scientific">Streptomyces atroolivaceus</name>
    <dbReference type="NCBI Taxonomy" id="66869"/>
    <lineage>
        <taxon>Bacteria</taxon>
        <taxon>Bacillati</taxon>
        <taxon>Actinomycetota</taxon>
        <taxon>Actinomycetes</taxon>
        <taxon>Kitasatosporales</taxon>
        <taxon>Streptomycetaceae</taxon>
        <taxon>Streptomyces</taxon>
    </lineage>
</organism>
<feature type="region of interest" description="Disordered" evidence="1">
    <location>
        <begin position="1"/>
        <end position="20"/>
    </location>
</feature>
<dbReference type="Proteomes" id="UP001595908">
    <property type="component" value="Unassembled WGS sequence"/>
</dbReference>
<protein>
    <submittedName>
        <fullName evidence="2">Leader peptide</fullName>
    </submittedName>
</protein>
<name>A0ABV9V812_STRAZ</name>
<keyword evidence="3" id="KW-1185">Reference proteome</keyword>
<sequence>MPHQPTAAGATPPSRAAGTRYTGFFRPRFAARRHIDLHRVSSAVCQA</sequence>
<evidence type="ECO:0000313" key="2">
    <source>
        <dbReference type="EMBL" id="MFC4979506.1"/>
    </source>
</evidence>
<accession>A0ABV9V812</accession>
<evidence type="ECO:0000313" key="3">
    <source>
        <dbReference type="Proteomes" id="UP001595908"/>
    </source>
</evidence>
<dbReference type="NCBIfam" id="NF042934">
    <property type="entry name" value="cis_reg_atten"/>
    <property type="match status" value="1"/>
</dbReference>
<evidence type="ECO:0000256" key="1">
    <source>
        <dbReference type="SAM" id="MobiDB-lite"/>
    </source>
</evidence>
<reference evidence="3" key="1">
    <citation type="journal article" date="2019" name="Int. J. Syst. Evol. Microbiol.">
        <title>The Global Catalogue of Microorganisms (GCM) 10K type strain sequencing project: providing services to taxonomists for standard genome sequencing and annotation.</title>
        <authorList>
            <consortium name="The Broad Institute Genomics Platform"/>
            <consortium name="The Broad Institute Genome Sequencing Center for Infectious Disease"/>
            <person name="Wu L."/>
            <person name="Ma J."/>
        </authorList>
    </citation>
    <scope>NUCLEOTIDE SEQUENCE [LARGE SCALE GENOMIC DNA]</scope>
    <source>
        <strain evidence="3">ICMP 257</strain>
    </source>
</reference>
<dbReference type="InterPro" id="IPR049979">
    <property type="entry name" value="Cys_resp_CS_actino"/>
</dbReference>
<gene>
    <name evidence="2" type="ORF">ACFPL4_14210</name>
</gene>
<dbReference type="GeneID" id="43426542"/>
<dbReference type="RefSeq" id="WP_157841707.1">
    <property type="nucleotide sequence ID" value="NZ_JBHSJE010000003.1"/>
</dbReference>
<proteinExistence type="predicted"/>
<comment type="caution">
    <text evidence="2">The sequence shown here is derived from an EMBL/GenBank/DDBJ whole genome shotgun (WGS) entry which is preliminary data.</text>
</comment>
<dbReference type="EMBL" id="JBHSJE010000003">
    <property type="protein sequence ID" value="MFC4979506.1"/>
    <property type="molecule type" value="Genomic_DNA"/>
</dbReference>